<protein>
    <submittedName>
        <fullName evidence="2">Uncharacterized protein</fullName>
    </submittedName>
</protein>
<feature type="compositionally biased region" description="Basic and acidic residues" evidence="1">
    <location>
        <begin position="144"/>
        <end position="157"/>
    </location>
</feature>
<dbReference type="AlphaFoldDB" id="A0A816CGJ9"/>
<dbReference type="Proteomes" id="UP000663828">
    <property type="component" value="Unassembled WGS sequence"/>
</dbReference>
<proteinExistence type="predicted"/>
<feature type="region of interest" description="Disordered" evidence="1">
    <location>
        <begin position="98"/>
        <end position="169"/>
    </location>
</feature>
<evidence type="ECO:0000313" key="2">
    <source>
        <dbReference type="EMBL" id="CAF1620051.1"/>
    </source>
</evidence>
<reference evidence="2" key="1">
    <citation type="submission" date="2021-02" db="EMBL/GenBank/DDBJ databases">
        <authorList>
            <person name="Nowell W R."/>
        </authorList>
    </citation>
    <scope>NUCLEOTIDE SEQUENCE</scope>
</reference>
<evidence type="ECO:0000256" key="1">
    <source>
        <dbReference type="SAM" id="MobiDB-lite"/>
    </source>
</evidence>
<accession>A0A816CGJ9</accession>
<keyword evidence="3" id="KW-1185">Reference proteome</keyword>
<name>A0A816CGJ9_ADIRI</name>
<comment type="caution">
    <text evidence="2">The sequence shown here is derived from an EMBL/GenBank/DDBJ whole genome shotgun (WGS) entry which is preliminary data.</text>
</comment>
<sequence length="169" mass="18577">MSLSRQFLVPTNYDTTKQVYPTEEVVHKRQYHMDAVKSIKMYHQTLNLTTPGEIDFAPDCYADKLRRRAKLHTSGFSYPSAAGVPTNMTQTHVGLMPTSTSSIPESSSSVSTTVTHSTSDNRIGPAVDRHHGKLYGEHGGAGTRADDRKGEIVKNDGHTPTPVAIHEQT</sequence>
<evidence type="ECO:0000313" key="3">
    <source>
        <dbReference type="Proteomes" id="UP000663828"/>
    </source>
</evidence>
<feature type="compositionally biased region" description="Low complexity" evidence="1">
    <location>
        <begin position="98"/>
        <end position="118"/>
    </location>
</feature>
<gene>
    <name evidence="2" type="ORF">XAT740_LOCUS50114</name>
</gene>
<organism evidence="2 3">
    <name type="scientific">Adineta ricciae</name>
    <name type="common">Rotifer</name>
    <dbReference type="NCBI Taxonomy" id="249248"/>
    <lineage>
        <taxon>Eukaryota</taxon>
        <taxon>Metazoa</taxon>
        <taxon>Spiralia</taxon>
        <taxon>Gnathifera</taxon>
        <taxon>Rotifera</taxon>
        <taxon>Eurotatoria</taxon>
        <taxon>Bdelloidea</taxon>
        <taxon>Adinetida</taxon>
        <taxon>Adinetidae</taxon>
        <taxon>Adineta</taxon>
    </lineage>
</organism>
<dbReference type="EMBL" id="CAJNOR010007595">
    <property type="protein sequence ID" value="CAF1620051.1"/>
    <property type="molecule type" value="Genomic_DNA"/>
</dbReference>